<dbReference type="PRINTS" id="PR00449">
    <property type="entry name" value="RASTRNSFRMNG"/>
</dbReference>
<feature type="region of interest" description="Disordered" evidence="10">
    <location>
        <begin position="1"/>
        <end position="20"/>
    </location>
</feature>
<evidence type="ECO:0000313" key="12">
    <source>
        <dbReference type="EMBL" id="GLC55147.1"/>
    </source>
</evidence>
<evidence type="ECO:0000256" key="3">
    <source>
        <dbReference type="ARBA" id="ARBA00022741"/>
    </source>
</evidence>
<dbReference type="EC" id="3.6.5.-" evidence="9"/>
<dbReference type="PANTHER" id="PTHR21231">
    <property type="entry name" value="XPA-BINDING PROTEIN 1-RELATED"/>
    <property type="match status" value="1"/>
</dbReference>
<accession>A0A9W6BP31</accession>
<keyword evidence="4 9" id="KW-0378">Hydrolase</keyword>
<dbReference type="AlphaFoldDB" id="A0A9W6BP31"/>
<organism evidence="12 13">
    <name type="scientific">Pleodorina starrii</name>
    <dbReference type="NCBI Taxonomy" id="330485"/>
    <lineage>
        <taxon>Eukaryota</taxon>
        <taxon>Viridiplantae</taxon>
        <taxon>Chlorophyta</taxon>
        <taxon>core chlorophytes</taxon>
        <taxon>Chlorophyceae</taxon>
        <taxon>CS clade</taxon>
        <taxon>Chlamydomonadales</taxon>
        <taxon>Volvocaceae</taxon>
        <taxon>Pleodorina</taxon>
    </lineage>
</organism>
<protein>
    <recommendedName>
        <fullName evidence="9">GPN-loop GTPase</fullName>
        <ecNumber evidence="9">3.6.5.-</ecNumber>
    </recommendedName>
</protein>
<evidence type="ECO:0000256" key="2">
    <source>
        <dbReference type="ARBA" id="ARBA00022490"/>
    </source>
</evidence>
<dbReference type="FunFam" id="3.40.50.300:FF:000888">
    <property type="entry name" value="GPN-loop GTPase 1"/>
    <property type="match status" value="1"/>
</dbReference>
<evidence type="ECO:0000256" key="1">
    <source>
        <dbReference type="ARBA" id="ARBA00005290"/>
    </source>
</evidence>
<dbReference type="Gene3D" id="3.40.50.300">
    <property type="entry name" value="P-loop containing nucleotide triphosphate hydrolases"/>
    <property type="match status" value="1"/>
</dbReference>
<evidence type="ECO:0000259" key="11">
    <source>
        <dbReference type="SMART" id="SM00382"/>
    </source>
</evidence>
<comment type="similarity">
    <text evidence="1 9">Belongs to the GPN-loop GTPase family.</text>
</comment>
<feature type="compositionally biased region" description="Acidic residues" evidence="10">
    <location>
        <begin position="347"/>
        <end position="364"/>
    </location>
</feature>
<dbReference type="Pfam" id="PF03029">
    <property type="entry name" value="ATP_bind_1"/>
    <property type="match status" value="1"/>
</dbReference>
<evidence type="ECO:0000256" key="4">
    <source>
        <dbReference type="ARBA" id="ARBA00022801"/>
    </source>
</evidence>
<keyword evidence="5" id="KW-0175">Coiled coil</keyword>
<keyword evidence="3 9" id="KW-0547">Nucleotide-binding</keyword>
<evidence type="ECO:0000256" key="7">
    <source>
        <dbReference type="ARBA" id="ARBA00023242"/>
    </source>
</evidence>
<dbReference type="InterPro" id="IPR027417">
    <property type="entry name" value="P-loop_NTPase"/>
</dbReference>
<dbReference type="OrthoDB" id="243313at2759"/>
<feature type="region of interest" description="Disordered" evidence="10">
    <location>
        <begin position="328"/>
        <end position="364"/>
    </location>
</feature>
<proteinExistence type="inferred from homology"/>
<evidence type="ECO:0000256" key="8">
    <source>
        <dbReference type="ARBA" id="ARBA00055682"/>
    </source>
</evidence>
<evidence type="ECO:0000256" key="6">
    <source>
        <dbReference type="ARBA" id="ARBA00023134"/>
    </source>
</evidence>
<evidence type="ECO:0000256" key="5">
    <source>
        <dbReference type="ARBA" id="ARBA00023054"/>
    </source>
</evidence>
<dbReference type="GO" id="GO:0005634">
    <property type="term" value="C:nucleus"/>
    <property type="evidence" value="ECO:0007669"/>
    <property type="project" value="UniProtKB-SubCell"/>
</dbReference>
<sequence>MEEERSAPADSAACPSTSGQSHALKPTVILVIGMAGSGKTTLIQRISAHLHATRRQGYIINMDPAVTHLPYGANIDIRDTVKYKNVMKQYNLGPNGGILTSCNLFATRFDQVIQLCEKPREPPLEYIIVDTPGQIEMFTWSASGAIVTELFASSFPTMVAYVVDTPRVTVPQTFMSNMLQACSILYKTKIPMLLLFNKVDVARHEFALEWIQDFDTYAAALEVESSYAATLSRSLALVLDSFYANLRSVGVSAVTGEGMEEMLQQIAECALEFQDIRSVKDKESKEAARQQKEMARLKVDIAALGLRDEQLVPGASSRAGVGAGGSGVLGAGGAAGTGTASVGGSSENDDDTDEEAEGAGEEAE</sequence>
<gene>
    <name evidence="12" type="primary">PLEST001281</name>
    <name evidence="12" type="ORF">PLESTB_000949000</name>
</gene>
<reference evidence="12 13" key="1">
    <citation type="journal article" date="2023" name="Commun. Biol.">
        <title>Reorganization of the ancestral sex-determining regions during the evolution of trioecy in Pleodorina starrii.</title>
        <authorList>
            <person name="Takahashi K."/>
            <person name="Suzuki S."/>
            <person name="Kawai-Toyooka H."/>
            <person name="Yamamoto K."/>
            <person name="Hamaji T."/>
            <person name="Ootsuki R."/>
            <person name="Yamaguchi H."/>
            <person name="Kawachi M."/>
            <person name="Higashiyama T."/>
            <person name="Nozaki H."/>
        </authorList>
    </citation>
    <scope>NUCLEOTIDE SEQUENCE [LARGE SCALE GENOMIC DNA]</scope>
    <source>
        <strain evidence="12 13">NIES-4479</strain>
    </source>
</reference>
<evidence type="ECO:0000256" key="9">
    <source>
        <dbReference type="RuleBase" id="RU365059"/>
    </source>
</evidence>
<dbReference type="EMBL" id="BRXU01000012">
    <property type="protein sequence ID" value="GLC55147.1"/>
    <property type="molecule type" value="Genomic_DNA"/>
</dbReference>
<dbReference type="GO" id="GO:0003924">
    <property type="term" value="F:GTPase activity"/>
    <property type="evidence" value="ECO:0007669"/>
    <property type="project" value="InterPro"/>
</dbReference>
<dbReference type="Proteomes" id="UP001165080">
    <property type="component" value="Unassembled WGS sequence"/>
</dbReference>
<keyword evidence="7" id="KW-0539">Nucleus</keyword>
<dbReference type="InterPro" id="IPR003593">
    <property type="entry name" value="AAA+_ATPase"/>
</dbReference>
<comment type="caution">
    <text evidence="12">The sequence shown here is derived from an EMBL/GenBank/DDBJ whole genome shotgun (WGS) entry which is preliminary data.</text>
</comment>
<name>A0A9W6BP31_9CHLO</name>
<dbReference type="PANTHER" id="PTHR21231:SF8">
    <property type="entry name" value="GPN-LOOP GTPASE 1"/>
    <property type="match status" value="1"/>
</dbReference>
<comment type="function">
    <text evidence="8 9">Small GTPase required for proper nuclear import of RNA polymerase II (RNAPII). May act at an RNAP assembly step prior to nuclear import.</text>
</comment>
<dbReference type="SUPFAM" id="SSF52540">
    <property type="entry name" value="P-loop containing nucleoside triphosphate hydrolases"/>
    <property type="match status" value="1"/>
</dbReference>
<keyword evidence="6 9" id="KW-0342">GTP-binding</keyword>
<dbReference type="SMART" id="SM00382">
    <property type="entry name" value="AAA"/>
    <property type="match status" value="1"/>
</dbReference>
<evidence type="ECO:0000313" key="13">
    <source>
        <dbReference type="Proteomes" id="UP001165080"/>
    </source>
</evidence>
<dbReference type="GO" id="GO:0005525">
    <property type="term" value="F:GTP binding"/>
    <property type="evidence" value="ECO:0007669"/>
    <property type="project" value="UniProtKB-KW"/>
</dbReference>
<comment type="subunit">
    <text evidence="9">Binds to RNA polymerase II.</text>
</comment>
<keyword evidence="2 9" id="KW-0963">Cytoplasm</keyword>
<feature type="domain" description="AAA+ ATPase" evidence="11">
    <location>
        <begin position="25"/>
        <end position="173"/>
    </location>
</feature>
<dbReference type="InterPro" id="IPR004130">
    <property type="entry name" value="Gpn"/>
</dbReference>
<dbReference type="InterPro" id="IPR030230">
    <property type="entry name" value="Gpn1/Npa3/XAB1"/>
</dbReference>
<keyword evidence="13" id="KW-1185">Reference proteome</keyword>
<evidence type="ECO:0000256" key="10">
    <source>
        <dbReference type="SAM" id="MobiDB-lite"/>
    </source>
</evidence>
<comment type="subcellular location">
    <subcellularLocation>
        <location evidence="9">Cytoplasm</location>
    </subcellularLocation>
    <subcellularLocation>
        <location evidence="9">Nucleus</location>
    </subcellularLocation>
</comment>
<feature type="compositionally biased region" description="Low complexity" evidence="10">
    <location>
        <begin position="337"/>
        <end position="346"/>
    </location>
</feature>
<dbReference type="CDD" id="cd17870">
    <property type="entry name" value="GPN1"/>
    <property type="match status" value="1"/>
</dbReference>
<dbReference type="GO" id="GO:0005737">
    <property type="term" value="C:cytoplasm"/>
    <property type="evidence" value="ECO:0007669"/>
    <property type="project" value="UniProtKB-SubCell"/>
</dbReference>